<dbReference type="Pfam" id="PF02472">
    <property type="entry name" value="ExbD"/>
    <property type="match status" value="1"/>
</dbReference>
<organism evidence="9 10">
    <name type="scientific">Massilia pinisoli</name>
    <dbReference type="NCBI Taxonomy" id="1772194"/>
    <lineage>
        <taxon>Bacteria</taxon>
        <taxon>Pseudomonadati</taxon>
        <taxon>Pseudomonadota</taxon>
        <taxon>Betaproteobacteria</taxon>
        <taxon>Burkholderiales</taxon>
        <taxon>Oxalobacteraceae</taxon>
        <taxon>Telluria group</taxon>
        <taxon>Massilia</taxon>
    </lineage>
</organism>
<keyword evidence="7" id="KW-0813">Transport</keyword>
<proteinExistence type="inferred from homology"/>
<gene>
    <name evidence="9" type="ORF">NX784_11980</name>
</gene>
<keyword evidence="3" id="KW-1003">Cell membrane</keyword>
<evidence type="ECO:0000313" key="9">
    <source>
        <dbReference type="EMBL" id="MCS0582311.1"/>
    </source>
</evidence>
<dbReference type="EMBL" id="JANUGW010000007">
    <property type="protein sequence ID" value="MCS0582311.1"/>
    <property type="molecule type" value="Genomic_DNA"/>
</dbReference>
<comment type="subcellular location">
    <subcellularLocation>
        <location evidence="1">Cell membrane</location>
        <topology evidence="1">Single-pass membrane protein</topology>
    </subcellularLocation>
    <subcellularLocation>
        <location evidence="7">Cell membrane</location>
        <topology evidence="7">Single-pass type II membrane protein</topology>
    </subcellularLocation>
</comment>
<comment type="similarity">
    <text evidence="2 7">Belongs to the ExbD/TolR family.</text>
</comment>
<reference evidence="9 10" key="1">
    <citation type="submission" date="2022-08" db="EMBL/GenBank/DDBJ databases">
        <title>Reclassification of Massilia species as members of the genera Telluria, Duganella, Pseudoduganella, Mokoshia gen. nov. and Zemynaea gen. nov. using orthogonal and non-orthogonal genome-based approaches.</title>
        <authorList>
            <person name="Bowman J.P."/>
        </authorList>
    </citation>
    <scope>NUCLEOTIDE SEQUENCE [LARGE SCALE GENOMIC DNA]</scope>
    <source>
        <strain evidence="9 10">JCM 31316</strain>
    </source>
</reference>
<evidence type="ECO:0000256" key="5">
    <source>
        <dbReference type="ARBA" id="ARBA00022989"/>
    </source>
</evidence>
<keyword evidence="5 8" id="KW-1133">Transmembrane helix</keyword>
<dbReference type="InterPro" id="IPR003400">
    <property type="entry name" value="ExbD"/>
</dbReference>
<feature type="transmembrane region" description="Helical" evidence="8">
    <location>
        <begin position="13"/>
        <end position="35"/>
    </location>
</feature>
<dbReference type="PANTHER" id="PTHR30558:SF3">
    <property type="entry name" value="BIOPOLYMER TRANSPORT PROTEIN EXBD-RELATED"/>
    <property type="match status" value="1"/>
</dbReference>
<evidence type="ECO:0000256" key="7">
    <source>
        <dbReference type="RuleBase" id="RU003879"/>
    </source>
</evidence>
<dbReference type="Gene3D" id="3.30.420.270">
    <property type="match status" value="1"/>
</dbReference>
<evidence type="ECO:0000256" key="3">
    <source>
        <dbReference type="ARBA" id="ARBA00022475"/>
    </source>
</evidence>
<dbReference type="PANTHER" id="PTHR30558">
    <property type="entry name" value="EXBD MEMBRANE COMPONENT OF PMF-DRIVEN MACROMOLECULE IMPORT SYSTEM"/>
    <property type="match status" value="1"/>
</dbReference>
<keyword evidence="10" id="KW-1185">Reference proteome</keyword>
<keyword evidence="6 8" id="KW-0472">Membrane</keyword>
<sequence length="139" mass="15445">MRIDLGDDEQPEIGLIALIDCIFFLLMYFMVATSFRHPDGEKPEKDMTIVLPTSQVTLDRAAASPAPLVIGVDAGGALYVDRKAVSTQALHDLLKREAARDPARPVRIDGDQSTRYQDIVHVLELCQFEGLTHVSMHTR</sequence>
<accession>A0ABT1ZQW5</accession>
<dbReference type="RefSeq" id="WP_258816887.1">
    <property type="nucleotide sequence ID" value="NZ_JANUGW010000007.1"/>
</dbReference>
<protein>
    <submittedName>
        <fullName evidence="9">Biopolymer transporter ExbD</fullName>
    </submittedName>
</protein>
<comment type="caution">
    <text evidence="9">The sequence shown here is derived from an EMBL/GenBank/DDBJ whole genome shotgun (WGS) entry which is preliminary data.</text>
</comment>
<evidence type="ECO:0000256" key="4">
    <source>
        <dbReference type="ARBA" id="ARBA00022692"/>
    </source>
</evidence>
<evidence type="ECO:0000256" key="1">
    <source>
        <dbReference type="ARBA" id="ARBA00004162"/>
    </source>
</evidence>
<keyword evidence="4 7" id="KW-0812">Transmembrane</keyword>
<evidence type="ECO:0000256" key="2">
    <source>
        <dbReference type="ARBA" id="ARBA00005811"/>
    </source>
</evidence>
<keyword evidence="7" id="KW-0653">Protein transport</keyword>
<evidence type="ECO:0000256" key="8">
    <source>
        <dbReference type="SAM" id="Phobius"/>
    </source>
</evidence>
<dbReference type="Proteomes" id="UP001204151">
    <property type="component" value="Unassembled WGS sequence"/>
</dbReference>
<evidence type="ECO:0000256" key="6">
    <source>
        <dbReference type="ARBA" id="ARBA00023136"/>
    </source>
</evidence>
<evidence type="ECO:0000313" key="10">
    <source>
        <dbReference type="Proteomes" id="UP001204151"/>
    </source>
</evidence>
<name>A0ABT1ZQW5_9BURK</name>